<evidence type="ECO:0000313" key="2">
    <source>
        <dbReference type="Proteomes" id="UP000554235"/>
    </source>
</evidence>
<dbReference type="OrthoDB" id="5366606at2759"/>
<evidence type="ECO:0000313" key="1">
    <source>
        <dbReference type="EMBL" id="KAF4465080.1"/>
    </source>
</evidence>
<gene>
    <name evidence="1" type="ORF">FALBO_8083</name>
</gene>
<protein>
    <submittedName>
        <fullName evidence="1">Uncharacterized protein</fullName>
    </submittedName>
</protein>
<keyword evidence="2" id="KW-1185">Reference proteome</keyword>
<sequence>MAPSEFQIRLQKGITGGFAPPTPSLILIISADGSDTLKILEQRPGDTDKPEKTVATADYEGLIDELRGILKELPTEQPPGSEDIYGLDTGIAWAGNDDDGWVWTNGGPQGCVGGESFVQASADQKAQFARAADIVYEIANP</sequence>
<accession>A0A8H4LBC3</accession>
<reference evidence="1 2" key="1">
    <citation type="submission" date="2020-01" db="EMBL/GenBank/DDBJ databases">
        <title>Identification and distribution of gene clusters putatively required for synthesis of sphingolipid metabolism inhibitors in phylogenetically diverse species of the filamentous fungus Fusarium.</title>
        <authorList>
            <person name="Kim H.-S."/>
            <person name="Busman M."/>
            <person name="Brown D.W."/>
            <person name="Divon H."/>
            <person name="Uhlig S."/>
            <person name="Proctor R.H."/>
        </authorList>
    </citation>
    <scope>NUCLEOTIDE SEQUENCE [LARGE SCALE GENOMIC DNA]</scope>
    <source>
        <strain evidence="1 2">NRRL 20459</strain>
    </source>
</reference>
<dbReference type="AlphaFoldDB" id="A0A8H4LBC3"/>
<dbReference type="EMBL" id="JAADYS010001099">
    <property type="protein sequence ID" value="KAF4465080.1"/>
    <property type="molecule type" value="Genomic_DNA"/>
</dbReference>
<proteinExistence type="predicted"/>
<name>A0A8H4LBC3_9HYPO</name>
<comment type="caution">
    <text evidence="1">The sequence shown here is derived from an EMBL/GenBank/DDBJ whole genome shotgun (WGS) entry which is preliminary data.</text>
</comment>
<dbReference type="Proteomes" id="UP000554235">
    <property type="component" value="Unassembled WGS sequence"/>
</dbReference>
<organism evidence="1 2">
    <name type="scientific">Fusarium albosuccineum</name>
    <dbReference type="NCBI Taxonomy" id="1237068"/>
    <lineage>
        <taxon>Eukaryota</taxon>
        <taxon>Fungi</taxon>
        <taxon>Dikarya</taxon>
        <taxon>Ascomycota</taxon>
        <taxon>Pezizomycotina</taxon>
        <taxon>Sordariomycetes</taxon>
        <taxon>Hypocreomycetidae</taxon>
        <taxon>Hypocreales</taxon>
        <taxon>Nectriaceae</taxon>
        <taxon>Fusarium</taxon>
        <taxon>Fusarium decemcellulare species complex</taxon>
    </lineage>
</organism>